<accession>A0A1I0PLQ8</accession>
<feature type="transmembrane region" description="Helical" evidence="1">
    <location>
        <begin position="413"/>
        <end position="433"/>
    </location>
</feature>
<dbReference type="AlphaFoldDB" id="A0A1I0PLQ8"/>
<evidence type="ECO:0000313" key="3">
    <source>
        <dbReference type="Proteomes" id="UP000199701"/>
    </source>
</evidence>
<keyword evidence="3" id="KW-1185">Reference proteome</keyword>
<keyword evidence="1" id="KW-1133">Transmembrane helix</keyword>
<proteinExistence type="predicted"/>
<dbReference type="RefSeq" id="WP_092452712.1">
    <property type="nucleotide sequence ID" value="NZ_FOJI01000005.1"/>
</dbReference>
<gene>
    <name evidence="2" type="ORF">SAMN05421659_105179</name>
</gene>
<protein>
    <submittedName>
        <fullName evidence="2">Uncharacterized protein</fullName>
    </submittedName>
</protein>
<feature type="transmembrane region" description="Helical" evidence="1">
    <location>
        <begin position="21"/>
        <end position="43"/>
    </location>
</feature>
<reference evidence="2 3" key="1">
    <citation type="submission" date="2016-10" db="EMBL/GenBank/DDBJ databases">
        <authorList>
            <person name="de Groot N.N."/>
        </authorList>
    </citation>
    <scope>NUCLEOTIDE SEQUENCE [LARGE SCALE GENOMIC DNA]</scope>
    <source>
        <strain evidence="2 3">DSM 9179</strain>
    </source>
</reference>
<sequence>MEYQYSESMNKLLERRPNRRVHIILIALMVITIIGSVLGYVFVKIEISKSKENVQTFNPKSAESSYSKLTPEYLSDEFAAEYDDSINYLFAIDKDNNPYIVAVKAEDMNQYKDIIDYTYSNTGSAPAEVTLKGTPRKIDDEITGLAVDSFNTFYNSNVVNTSNFNTVFGDYYLDTTQQPSGNYAFMSLCILIFLVLAFIYIYLMDKERKSFKLRKTTLDRLDNTAIKDADREINEITTKYFESQSLYLTSSYIISTVHGFEIIKLSEIKQVYGCVYGNNKKKPKSSITVVTNDDRQHEIAIIKLDNRGNELLNDIVNNIRTCLPDIVYGFEGGFYTRGMGNNSIDIDTDAQLVKSNVVLGTIGAFIGAMLGGVIWIIIGELGFIAGIAGFAMMYFAIKGYSGLSGRLDKKGQIISLIIALIMIFVADYSSYALNFCKYYFDGNYSMNNLVTSFKNLPEYLTYADVWGSFIKDLAIGYALSIWSGFGIFRSVFSKNKKVK</sequence>
<dbReference type="Proteomes" id="UP000199701">
    <property type="component" value="Unassembled WGS sequence"/>
</dbReference>
<dbReference type="STRING" id="99656.SAMN05421659_105179"/>
<feature type="transmembrane region" description="Helical" evidence="1">
    <location>
        <begin position="183"/>
        <end position="203"/>
    </location>
</feature>
<feature type="transmembrane region" description="Helical" evidence="1">
    <location>
        <begin position="474"/>
        <end position="492"/>
    </location>
</feature>
<dbReference type="EMBL" id="FOJI01000005">
    <property type="protein sequence ID" value="SEW15279.1"/>
    <property type="molecule type" value="Genomic_DNA"/>
</dbReference>
<feature type="transmembrane region" description="Helical" evidence="1">
    <location>
        <begin position="357"/>
        <end position="377"/>
    </location>
</feature>
<organism evidence="2 3">
    <name type="scientific">[Clostridium] fimetarium</name>
    <dbReference type="NCBI Taxonomy" id="99656"/>
    <lineage>
        <taxon>Bacteria</taxon>
        <taxon>Bacillati</taxon>
        <taxon>Bacillota</taxon>
        <taxon>Clostridia</taxon>
        <taxon>Lachnospirales</taxon>
        <taxon>Lachnospiraceae</taxon>
    </lineage>
</organism>
<evidence type="ECO:0000256" key="1">
    <source>
        <dbReference type="SAM" id="Phobius"/>
    </source>
</evidence>
<feature type="transmembrane region" description="Helical" evidence="1">
    <location>
        <begin position="383"/>
        <end position="401"/>
    </location>
</feature>
<dbReference type="OrthoDB" id="1653241at2"/>
<evidence type="ECO:0000313" key="2">
    <source>
        <dbReference type="EMBL" id="SEW15279.1"/>
    </source>
</evidence>
<keyword evidence="1" id="KW-0472">Membrane</keyword>
<name>A0A1I0PLQ8_9FIRM</name>
<keyword evidence="1" id="KW-0812">Transmembrane</keyword>